<dbReference type="EMBL" id="AUZZ01006077">
    <property type="protein sequence ID" value="EQD47449.1"/>
    <property type="molecule type" value="Genomic_DNA"/>
</dbReference>
<dbReference type="Gene3D" id="3.40.50.720">
    <property type="entry name" value="NAD(P)-binding Rossmann-like Domain"/>
    <property type="match status" value="1"/>
</dbReference>
<organism evidence="3">
    <name type="scientific">mine drainage metagenome</name>
    <dbReference type="NCBI Taxonomy" id="410659"/>
    <lineage>
        <taxon>unclassified sequences</taxon>
        <taxon>metagenomes</taxon>
        <taxon>ecological metagenomes</taxon>
    </lineage>
</organism>
<dbReference type="InterPro" id="IPR036291">
    <property type="entry name" value="NAD(P)-bd_dom_sf"/>
</dbReference>
<sequence length="255" mass="26743">MNHVPMQQRVPALAPDALAGRVVLLVGAAGGLGRASALACGRVGATVVLLGRHVRALEALYDELLAAGAPQPAIYPLNLEGATPRDYATLAETLARDLGGVDAVAFTAARFDGLTPLELIEPEVWLSQIQVNLSAPLLIVQALLSLLRQRADSAIAFVLEDPARMRRAHWGGYGVAKCALEGLFAILAEEHHEGPLRVHALLPAPMRTALRRLAYFGEHGEAQPEPTAAGAALAALLGSAAAPLRGQVLDLRAPD</sequence>
<dbReference type="GO" id="GO:0016491">
    <property type="term" value="F:oxidoreductase activity"/>
    <property type="evidence" value="ECO:0007669"/>
    <property type="project" value="UniProtKB-KW"/>
</dbReference>
<dbReference type="PRINTS" id="PR00081">
    <property type="entry name" value="GDHRDH"/>
</dbReference>
<evidence type="ECO:0000313" key="3">
    <source>
        <dbReference type="EMBL" id="EQD47449.1"/>
    </source>
</evidence>
<accession>T1B3P5</accession>
<dbReference type="SUPFAM" id="SSF51735">
    <property type="entry name" value="NAD(P)-binding Rossmann-fold domains"/>
    <property type="match status" value="1"/>
</dbReference>
<keyword evidence="2" id="KW-0560">Oxidoreductase</keyword>
<name>T1B3P5_9ZZZZ</name>
<dbReference type="PANTHER" id="PTHR44196:SF4">
    <property type="entry name" value="SHORT CHAIN DEHYDROGENASE"/>
    <property type="match status" value="1"/>
</dbReference>
<comment type="similarity">
    <text evidence="1">Belongs to the short-chain dehydrogenases/reductases (SDR) family.</text>
</comment>
<comment type="caution">
    <text evidence="3">The sequence shown here is derived from an EMBL/GenBank/DDBJ whole genome shotgun (WGS) entry which is preliminary data.</text>
</comment>
<evidence type="ECO:0000256" key="2">
    <source>
        <dbReference type="ARBA" id="ARBA00023002"/>
    </source>
</evidence>
<dbReference type="GO" id="GO:0016020">
    <property type="term" value="C:membrane"/>
    <property type="evidence" value="ECO:0007669"/>
    <property type="project" value="TreeGrafter"/>
</dbReference>
<reference evidence="3" key="1">
    <citation type="submission" date="2013-08" db="EMBL/GenBank/DDBJ databases">
        <authorList>
            <person name="Mendez C."/>
            <person name="Richter M."/>
            <person name="Ferrer M."/>
            <person name="Sanchez J."/>
        </authorList>
    </citation>
    <scope>NUCLEOTIDE SEQUENCE</scope>
</reference>
<evidence type="ECO:0000256" key="1">
    <source>
        <dbReference type="ARBA" id="ARBA00006484"/>
    </source>
</evidence>
<proteinExistence type="inferred from homology"/>
<protein>
    <submittedName>
        <fullName evidence="3">Oxidoreductase short-chain dehydrogenase/reductase family</fullName>
    </submittedName>
</protein>
<reference evidence="3" key="2">
    <citation type="journal article" date="2014" name="ISME J.">
        <title>Microbial stratification in low pH oxic and suboxic macroscopic growths along an acid mine drainage.</title>
        <authorList>
            <person name="Mendez-Garcia C."/>
            <person name="Mesa V."/>
            <person name="Sprenger R.R."/>
            <person name="Richter M."/>
            <person name="Diez M.S."/>
            <person name="Solano J."/>
            <person name="Bargiela R."/>
            <person name="Golyshina O.V."/>
            <person name="Manteca A."/>
            <person name="Ramos J.L."/>
            <person name="Gallego J.R."/>
            <person name="Llorente I."/>
            <person name="Martins Dos Santos V.A."/>
            <person name="Jensen O.N."/>
            <person name="Pelaez A.I."/>
            <person name="Sanchez J."/>
            <person name="Ferrer M."/>
        </authorList>
    </citation>
    <scope>NUCLEOTIDE SEQUENCE</scope>
</reference>
<dbReference type="Pfam" id="PF00106">
    <property type="entry name" value="adh_short"/>
    <property type="match status" value="1"/>
</dbReference>
<gene>
    <name evidence="3" type="ORF">B2A_08437</name>
</gene>
<dbReference type="PANTHER" id="PTHR44196">
    <property type="entry name" value="DEHYDROGENASE/REDUCTASE SDR FAMILY MEMBER 7B"/>
    <property type="match status" value="1"/>
</dbReference>
<dbReference type="AlphaFoldDB" id="T1B3P5"/>
<dbReference type="InterPro" id="IPR002347">
    <property type="entry name" value="SDR_fam"/>
</dbReference>